<gene>
    <name evidence="4" type="ORF">NPA36_03230</name>
</gene>
<dbReference type="InterPro" id="IPR003709">
    <property type="entry name" value="VanY-like_core_dom"/>
</dbReference>
<dbReference type="PANTHER" id="PTHR34385:SF1">
    <property type="entry name" value="PEPTIDOGLYCAN L-ALANYL-D-GLUTAMATE ENDOPEPTIDASE CWLK"/>
    <property type="match status" value="1"/>
</dbReference>
<feature type="region of interest" description="Disordered" evidence="1">
    <location>
        <begin position="25"/>
        <end position="77"/>
    </location>
</feature>
<comment type="caution">
    <text evidence="4">The sequence shown here is derived from an EMBL/GenBank/DDBJ whole genome shotgun (WGS) entry which is preliminary data.</text>
</comment>
<name>A0ABT1WMT7_9LACT</name>
<evidence type="ECO:0000259" key="3">
    <source>
        <dbReference type="Pfam" id="PF02557"/>
    </source>
</evidence>
<dbReference type="CDD" id="cd14852">
    <property type="entry name" value="LD-carboxypeptidase"/>
    <property type="match status" value="1"/>
</dbReference>
<evidence type="ECO:0000313" key="4">
    <source>
        <dbReference type="EMBL" id="MCQ9209554.1"/>
    </source>
</evidence>
<dbReference type="Pfam" id="PF02557">
    <property type="entry name" value="VanY"/>
    <property type="match status" value="1"/>
</dbReference>
<dbReference type="SUPFAM" id="SSF55166">
    <property type="entry name" value="Hedgehog/DD-peptidase"/>
    <property type="match status" value="1"/>
</dbReference>
<keyword evidence="5" id="KW-1185">Reference proteome</keyword>
<dbReference type="Gene3D" id="3.30.1380.10">
    <property type="match status" value="1"/>
</dbReference>
<protein>
    <submittedName>
        <fullName evidence="4">M15 family metallopeptidase</fullName>
    </submittedName>
</protein>
<dbReference type="EMBL" id="JANHNZ010000002">
    <property type="protein sequence ID" value="MCQ9209554.1"/>
    <property type="molecule type" value="Genomic_DNA"/>
</dbReference>
<dbReference type="InterPro" id="IPR009045">
    <property type="entry name" value="Zn_M74/Hedgehog-like"/>
</dbReference>
<proteinExistence type="predicted"/>
<dbReference type="PROSITE" id="PS51257">
    <property type="entry name" value="PROKAR_LIPOPROTEIN"/>
    <property type="match status" value="1"/>
</dbReference>
<feature type="compositionally biased region" description="Low complexity" evidence="1">
    <location>
        <begin position="28"/>
        <end position="54"/>
    </location>
</feature>
<evidence type="ECO:0000256" key="1">
    <source>
        <dbReference type="SAM" id="MobiDB-lite"/>
    </source>
</evidence>
<dbReference type="InterPro" id="IPR052179">
    <property type="entry name" value="DD-CPase-like"/>
</dbReference>
<dbReference type="InterPro" id="IPR058193">
    <property type="entry name" value="VanY/YodJ_core_dom"/>
</dbReference>
<evidence type="ECO:0000313" key="5">
    <source>
        <dbReference type="Proteomes" id="UP001059480"/>
    </source>
</evidence>
<reference evidence="4" key="2">
    <citation type="journal article" date="2023" name="Curr. Microbiol.">
        <title>Granulicatella seriolae sp. nov., a Novel Facultative Anaerobe Isolated from Yellowtail Marine Fish.</title>
        <authorList>
            <person name="Lee M."/>
            <person name="Choi Y.J."/>
            <person name="Farooq A."/>
            <person name="Jeong J.B."/>
            <person name="Jung M.Y."/>
        </authorList>
    </citation>
    <scope>NUCLEOTIDE SEQUENCE</scope>
    <source>
        <strain evidence="4">S8</strain>
    </source>
</reference>
<reference evidence="4" key="1">
    <citation type="submission" date="2022-07" db="EMBL/GenBank/DDBJ databases">
        <authorList>
            <person name="Jung M.-Y."/>
            <person name="Lee M."/>
        </authorList>
    </citation>
    <scope>NUCLEOTIDE SEQUENCE</scope>
    <source>
        <strain evidence="4">S8</strain>
    </source>
</reference>
<organism evidence="4 5">
    <name type="scientific">Granulicatella seriolae</name>
    <dbReference type="NCBI Taxonomy" id="2967226"/>
    <lineage>
        <taxon>Bacteria</taxon>
        <taxon>Bacillati</taxon>
        <taxon>Bacillota</taxon>
        <taxon>Bacilli</taxon>
        <taxon>Lactobacillales</taxon>
        <taxon>Carnobacteriaceae</taxon>
        <taxon>Granulicatella</taxon>
    </lineage>
</organism>
<keyword evidence="2" id="KW-0732">Signal</keyword>
<accession>A0ABT1WMT7</accession>
<dbReference type="Proteomes" id="UP001059480">
    <property type="component" value="Unassembled WGS sequence"/>
</dbReference>
<feature type="signal peptide" evidence="2">
    <location>
        <begin position="1"/>
        <end position="19"/>
    </location>
</feature>
<sequence length="255" mass="27759">MKKLKTISLIVCASLLLIACGNDKNKESQSQSSQVESSSATVSSVETSSQSGETGNQDSKPSVKTVEELTSGPESPADLTAGYKIIANKKHFLPKDYTPGEDPTAASQIRQVIQDMQAQGFSISDSYSGFRTYEYQEQLYQGYVTSGGVAEADRYSARPGYSEHQTGLAFDLINGHGQLLGETDPADEEAVKWIHAHAADYGFVLRYLPGKENITGYAYEAWHLRYVGEDAKAIYNSGLTLEEYYGVTGGDYANN</sequence>
<evidence type="ECO:0000256" key="2">
    <source>
        <dbReference type="SAM" id="SignalP"/>
    </source>
</evidence>
<dbReference type="RefSeq" id="WP_256944666.1">
    <property type="nucleotide sequence ID" value="NZ_JANHNZ010000002.1"/>
</dbReference>
<feature type="domain" description="D-alanyl-D-alanine carboxypeptidase-like core" evidence="3">
    <location>
        <begin position="103"/>
        <end position="228"/>
    </location>
</feature>
<reference evidence="4" key="3">
    <citation type="journal article" date="2023" name="Microbiol. Resour. Announc.">
        <title>Draft Genome Sequence of Granulicatella sp. Strain S8, Isolated from a Marine Fish, Seriola quinqueradiata.</title>
        <authorList>
            <person name="Lee M."/>
            <person name="Farooq A."/>
            <person name="Jeong J.B."/>
            <person name="Jung M.Y."/>
        </authorList>
    </citation>
    <scope>NUCLEOTIDE SEQUENCE</scope>
    <source>
        <strain evidence="4">S8</strain>
    </source>
</reference>
<feature type="chain" id="PRO_5046428379" evidence="2">
    <location>
        <begin position="20"/>
        <end position="255"/>
    </location>
</feature>
<dbReference type="PANTHER" id="PTHR34385">
    <property type="entry name" value="D-ALANYL-D-ALANINE CARBOXYPEPTIDASE"/>
    <property type="match status" value="1"/>
</dbReference>